<organism evidence="1 2">
    <name type="scientific">Duganella vulcania</name>
    <dbReference type="NCBI Taxonomy" id="2692166"/>
    <lineage>
        <taxon>Bacteria</taxon>
        <taxon>Pseudomonadati</taxon>
        <taxon>Pseudomonadota</taxon>
        <taxon>Betaproteobacteria</taxon>
        <taxon>Burkholderiales</taxon>
        <taxon>Oxalobacteraceae</taxon>
        <taxon>Telluria group</taxon>
        <taxon>Duganella</taxon>
    </lineage>
</organism>
<comment type="caution">
    <text evidence="1">The sequence shown here is derived from an EMBL/GenBank/DDBJ whole genome shotgun (WGS) entry which is preliminary data.</text>
</comment>
<dbReference type="EMBL" id="WWCX01000004">
    <property type="protein sequence ID" value="MYM93303.1"/>
    <property type="molecule type" value="Genomic_DNA"/>
</dbReference>
<dbReference type="Proteomes" id="UP000447355">
    <property type="component" value="Unassembled WGS sequence"/>
</dbReference>
<dbReference type="AlphaFoldDB" id="A0A845GFC6"/>
<evidence type="ECO:0000313" key="2">
    <source>
        <dbReference type="Proteomes" id="UP000447355"/>
    </source>
</evidence>
<dbReference type="RefSeq" id="WP_161082545.1">
    <property type="nucleotide sequence ID" value="NZ_WWCX01000004.1"/>
</dbReference>
<proteinExistence type="predicted"/>
<evidence type="ECO:0000313" key="1">
    <source>
        <dbReference type="EMBL" id="MYM93303.1"/>
    </source>
</evidence>
<protein>
    <recommendedName>
        <fullName evidence="3">MarR family transcriptional regulator</fullName>
    </recommendedName>
</protein>
<name>A0A845GFC6_9BURK</name>
<gene>
    <name evidence="1" type="ORF">GTP90_05460</name>
</gene>
<accession>A0A845GFC6</accession>
<evidence type="ECO:0008006" key="3">
    <source>
        <dbReference type="Google" id="ProtNLM"/>
    </source>
</evidence>
<sequence>MTPAPAPVPDELQRFILTSIASVPHLEALLLLRGSPAQQWDIAAVAQRLYVTERAARKLLDELRAIGALASAKDDKALTYQYWPRHPELAAMIDQLAACYAANLVGVTVLIHSKLDKQAQQFADAFTWRKEP</sequence>
<reference evidence="1" key="1">
    <citation type="submission" date="2019-12" db="EMBL/GenBank/DDBJ databases">
        <title>Novel species isolated from a subtropical stream in China.</title>
        <authorList>
            <person name="Lu H."/>
        </authorList>
    </citation>
    <scope>NUCLEOTIDE SEQUENCE [LARGE SCALE GENOMIC DNA]</scope>
    <source>
        <strain evidence="1">FT81W</strain>
    </source>
</reference>